<comment type="caution">
    <text evidence="1">The sequence shown here is derived from an EMBL/GenBank/DDBJ whole genome shotgun (WGS) entry which is preliminary data.</text>
</comment>
<evidence type="ECO:0000313" key="1">
    <source>
        <dbReference type="EMBL" id="GIQ84617.1"/>
    </source>
</evidence>
<name>A0A9K3CX61_9EUKA</name>
<dbReference type="InterPro" id="IPR011498">
    <property type="entry name" value="Kelch_2"/>
</dbReference>
<organism evidence="1 2">
    <name type="scientific">Kipferlia bialata</name>
    <dbReference type="NCBI Taxonomy" id="797122"/>
    <lineage>
        <taxon>Eukaryota</taxon>
        <taxon>Metamonada</taxon>
        <taxon>Carpediemonas-like organisms</taxon>
        <taxon>Kipferlia</taxon>
    </lineage>
</organism>
<dbReference type="SUPFAM" id="SSF117281">
    <property type="entry name" value="Kelch motif"/>
    <property type="match status" value="1"/>
</dbReference>
<gene>
    <name evidence="1" type="ORF">KIPB_006150</name>
</gene>
<proteinExistence type="predicted"/>
<accession>A0A9K3CX61</accession>
<dbReference type="AlphaFoldDB" id="A0A9K3CX61"/>
<evidence type="ECO:0000313" key="2">
    <source>
        <dbReference type="Proteomes" id="UP000265618"/>
    </source>
</evidence>
<protein>
    <submittedName>
        <fullName evidence="1">Uncharacterized protein</fullName>
    </submittedName>
</protein>
<dbReference type="EMBL" id="BDIP01001545">
    <property type="protein sequence ID" value="GIQ84617.1"/>
    <property type="molecule type" value="Genomic_DNA"/>
</dbReference>
<dbReference type="InterPro" id="IPR015915">
    <property type="entry name" value="Kelch-typ_b-propeller"/>
</dbReference>
<sequence>MTSVSIGERRVMICQSQLFHGRTEPWQEKYVLEETLHYNWGDRYWTTVLTETLTDPESHIPNGRETVGRGADGHLCVCRVQDKVLYVGLSKDARQSYLFEYDIPTDEWVGRDEMMSIQKEAEVRRRGGEIDLLTPLQWERLRSSRTYHLDAYTMRIKQRNRVLNLLVSLKALLDKLKKEGGKEMPLLDEEEHMFCVHYKDDSVPTAVRVACIRCKVMLNLDNLRARCGEESISILRPGVLEKERERGEFVHEWLKACDGPEPKYHVFWPPPAHAPRTCCLDGKLVILGGYTRDEATGDEYSSRSVSLYDPDTSCWYPLPDIPAGIEVGYGSLGHAVVDDTLHIFQRCWVPLTPNEAALEAERDRLSEEDISMWDSPKTTKLEPHHVTLSLVYTEGQTVCKWTNDVVDDCNYLPKGAFVGLPGHKIFALGDIAKEACLYDCVSGEWYMIGHLFPHPSEREEESLLWYLDSGSLDGRSVDSRFSAAVLTMSIYFIGEDYVSVLVTFVHDGSDAYHRDKPSHGVVTLNSEILFGDTLLHMPRWDADEALARAKERADETRRQARLRDRRYRQYAY</sequence>
<dbReference type="Proteomes" id="UP000265618">
    <property type="component" value="Unassembled WGS sequence"/>
</dbReference>
<keyword evidence="2" id="KW-1185">Reference proteome</keyword>
<dbReference type="Pfam" id="PF07646">
    <property type="entry name" value="Kelch_2"/>
    <property type="match status" value="1"/>
</dbReference>
<dbReference type="Gene3D" id="2.120.10.80">
    <property type="entry name" value="Kelch-type beta propeller"/>
    <property type="match status" value="1"/>
</dbReference>
<reference evidence="1 2" key="1">
    <citation type="journal article" date="2018" name="PLoS ONE">
        <title>The draft genome of Kipferlia bialata reveals reductive genome evolution in fornicate parasites.</title>
        <authorList>
            <person name="Tanifuji G."/>
            <person name="Takabayashi S."/>
            <person name="Kume K."/>
            <person name="Takagi M."/>
            <person name="Nakayama T."/>
            <person name="Kamikawa R."/>
            <person name="Inagaki Y."/>
            <person name="Hashimoto T."/>
        </authorList>
    </citation>
    <scope>NUCLEOTIDE SEQUENCE [LARGE SCALE GENOMIC DNA]</scope>
    <source>
        <strain evidence="1">NY0173</strain>
    </source>
</reference>